<dbReference type="EMBL" id="QUSF01000123">
    <property type="protein sequence ID" value="RLV90464.1"/>
    <property type="molecule type" value="Genomic_DNA"/>
</dbReference>
<keyword evidence="2" id="KW-0472">Membrane</keyword>
<sequence>MLCVNTCVCDVNTVCVCEQLCAQVGHCVGVNTVCVCVNTSLCECEHCVSVNTCVRDVNTVCVCEHCVNTCVRMSGCEHCVCECDSLHVCECEHCVSVNTVCVSEYEHCVCEHLCVSEWVSALCVCVNTCVCVSGCEHSVCVSVSTVCDGCEHCVSVSTVSVCEHLCVCVSTVYEHLCVCAARAREVEVCVCIDTGVCECVCGTGAGLTQVCVARVCAGVFAHLTSEGSCVRASSVGTCVCSGAGCGDTGVTAGRAELGCGCEEWGSLTHRGAAAGRVAPAGILAAAGISVIVGVRVSWGHGGHGCLDVLGGPAVPVFLVFPMFSVFLMFSAVPVFSVFPMFPVVPVFPRVAAGALEGRTPLSGRSKSSEMPKIPVNPGRHPLNGGPGLSAHGPSHSALEPSLKPFGRADASIKASKPWKSRERLEFLGAATGHSEMLRACPVPRNSAPAESIPSWHHTLTAGVVADFHPSKFSCGFGEVSRILGQSVSCLFPFCPGTRMGRKSDRDVPLHLLTSWVSLKTLPRAELLNIRGWKRLKPSVGFVPVSFLVALWDSSGDKCSFPGGHPGLSEPDFSLSRQVPAGMQKGWDCREIRQGFPRAWGYLRTSGPPHIPAWLNDLQEDAFFPFFPLSSVLLPLLDAAATRSFPCPGQRLSKKPQFHFPSRKTPLEVFPVLSRVFLLCCLQHLPAPLHFQGSSDVLEKPPSPFPSLQPLELPETPGSILSLPQVLVSVPSSWDIFQDMETPAMKGFAVIPLEMRNFPSSQQVPAQDKPRGCRLKDRHCGG</sequence>
<feature type="transmembrane region" description="Helical" evidence="2">
    <location>
        <begin position="277"/>
        <end position="298"/>
    </location>
</feature>
<feature type="compositionally biased region" description="Basic and acidic residues" evidence="1">
    <location>
        <begin position="767"/>
        <end position="781"/>
    </location>
</feature>
<gene>
    <name evidence="3" type="ORF">DV515_00014443</name>
</gene>
<dbReference type="AlphaFoldDB" id="A0A3L8RYA6"/>
<evidence type="ECO:0000256" key="1">
    <source>
        <dbReference type="SAM" id="MobiDB-lite"/>
    </source>
</evidence>
<evidence type="ECO:0000256" key="2">
    <source>
        <dbReference type="SAM" id="Phobius"/>
    </source>
</evidence>
<keyword evidence="2" id="KW-1133">Transmembrane helix</keyword>
<keyword evidence="4" id="KW-1185">Reference proteome</keyword>
<feature type="non-terminal residue" evidence="3">
    <location>
        <position position="781"/>
    </location>
</feature>
<organism evidence="3 4">
    <name type="scientific">Chloebia gouldiae</name>
    <name type="common">Gouldian finch</name>
    <name type="synonym">Erythrura gouldiae</name>
    <dbReference type="NCBI Taxonomy" id="44316"/>
    <lineage>
        <taxon>Eukaryota</taxon>
        <taxon>Metazoa</taxon>
        <taxon>Chordata</taxon>
        <taxon>Craniata</taxon>
        <taxon>Vertebrata</taxon>
        <taxon>Euteleostomi</taxon>
        <taxon>Archelosauria</taxon>
        <taxon>Archosauria</taxon>
        <taxon>Dinosauria</taxon>
        <taxon>Saurischia</taxon>
        <taxon>Theropoda</taxon>
        <taxon>Coelurosauria</taxon>
        <taxon>Aves</taxon>
        <taxon>Neognathae</taxon>
        <taxon>Neoaves</taxon>
        <taxon>Telluraves</taxon>
        <taxon>Australaves</taxon>
        <taxon>Passeriformes</taxon>
        <taxon>Passeroidea</taxon>
        <taxon>Passeridae</taxon>
        <taxon>Chloebia</taxon>
    </lineage>
</organism>
<evidence type="ECO:0000313" key="3">
    <source>
        <dbReference type="EMBL" id="RLV90464.1"/>
    </source>
</evidence>
<protein>
    <submittedName>
        <fullName evidence="3">Uncharacterized protein</fullName>
    </submittedName>
</protein>
<keyword evidence="2" id="KW-0812">Transmembrane</keyword>
<reference evidence="3 4" key="1">
    <citation type="journal article" date="2018" name="Proc. R. Soc. B">
        <title>A non-coding region near Follistatin controls head colour polymorphism in the Gouldian finch.</title>
        <authorList>
            <person name="Toomey M.B."/>
            <person name="Marques C.I."/>
            <person name="Andrade P."/>
            <person name="Araujo P.M."/>
            <person name="Sabatino S."/>
            <person name="Gazda M.A."/>
            <person name="Afonso S."/>
            <person name="Lopes R.J."/>
            <person name="Corbo J.C."/>
            <person name="Carneiro M."/>
        </authorList>
    </citation>
    <scope>NUCLEOTIDE SEQUENCE [LARGE SCALE GENOMIC DNA]</scope>
    <source>
        <strain evidence="3">Red01</strain>
        <tissue evidence="3">Muscle</tissue>
    </source>
</reference>
<dbReference type="Proteomes" id="UP000276834">
    <property type="component" value="Unassembled WGS sequence"/>
</dbReference>
<proteinExistence type="predicted"/>
<name>A0A3L8RYA6_CHLGU</name>
<accession>A0A3L8RYA6</accession>
<feature type="transmembrane region" description="Helical" evidence="2">
    <location>
        <begin position="318"/>
        <end position="341"/>
    </location>
</feature>
<comment type="caution">
    <text evidence="3">The sequence shown here is derived from an EMBL/GenBank/DDBJ whole genome shotgun (WGS) entry which is preliminary data.</text>
</comment>
<feature type="region of interest" description="Disordered" evidence="1">
    <location>
        <begin position="759"/>
        <end position="781"/>
    </location>
</feature>
<evidence type="ECO:0000313" key="4">
    <source>
        <dbReference type="Proteomes" id="UP000276834"/>
    </source>
</evidence>
<feature type="region of interest" description="Disordered" evidence="1">
    <location>
        <begin position="358"/>
        <end position="395"/>
    </location>
</feature>